<dbReference type="Gene3D" id="3.40.525.10">
    <property type="entry name" value="CRAL-TRIO lipid binding domain"/>
    <property type="match status" value="1"/>
</dbReference>
<reference evidence="2" key="1">
    <citation type="journal article" date="2020" name="bioRxiv">
        <title>Chromosome-level reference genome of the European wasp spider Argiope bruennichi: a resource for studies on range expansion and evolutionary adaptation.</title>
        <authorList>
            <person name="Sheffer M.M."/>
            <person name="Hoppe A."/>
            <person name="Krehenwinkel H."/>
            <person name="Uhl G."/>
            <person name="Kuss A.W."/>
            <person name="Jensen L."/>
            <person name="Jensen C."/>
            <person name="Gillespie R.G."/>
            <person name="Hoff K.J."/>
            <person name="Prost S."/>
        </authorList>
    </citation>
    <scope>NUCLEOTIDE SEQUENCE</scope>
</reference>
<sequence length="116" mass="13924">MSLIQDIATDEMALIEELKRRYINEITPKMREDDTLWHRFLKARDFNLKDAEDLLKKHIQFRKEFRIDHILEEWQPCEVLAKYCPMKNIGFDKEGHPIVYIDMAADTKGRLYALQI</sequence>
<protein>
    <submittedName>
        <fullName evidence="2">SEC14-like protein 3 like protein</fullName>
    </submittedName>
</protein>
<name>A0A8T0G168_ARGBR</name>
<gene>
    <name evidence="2" type="ORF">HNY73_002827</name>
</gene>
<dbReference type="Pfam" id="PF03765">
    <property type="entry name" value="CRAL_TRIO_N"/>
    <property type="match status" value="1"/>
</dbReference>
<keyword evidence="3" id="KW-1185">Reference proteome</keyword>
<reference evidence="2" key="2">
    <citation type="submission" date="2020-06" db="EMBL/GenBank/DDBJ databases">
        <authorList>
            <person name="Sheffer M."/>
        </authorList>
    </citation>
    <scope>NUCLEOTIDE SEQUENCE</scope>
</reference>
<evidence type="ECO:0000313" key="3">
    <source>
        <dbReference type="Proteomes" id="UP000807504"/>
    </source>
</evidence>
<proteinExistence type="predicted"/>
<comment type="caution">
    <text evidence="2">The sequence shown here is derived from an EMBL/GenBank/DDBJ whole genome shotgun (WGS) entry which is preliminary data.</text>
</comment>
<accession>A0A8T0G168</accession>
<dbReference type="SUPFAM" id="SSF46938">
    <property type="entry name" value="CRAL/TRIO N-terminal domain"/>
    <property type="match status" value="1"/>
</dbReference>
<evidence type="ECO:0000259" key="1">
    <source>
        <dbReference type="Pfam" id="PF03765"/>
    </source>
</evidence>
<dbReference type="Proteomes" id="UP000807504">
    <property type="component" value="Unassembled WGS sequence"/>
</dbReference>
<dbReference type="PANTHER" id="PTHR23324:SF83">
    <property type="entry name" value="SEC14-LIKE PROTEIN 2"/>
    <property type="match status" value="1"/>
</dbReference>
<dbReference type="AlphaFoldDB" id="A0A8T0G168"/>
<organism evidence="2 3">
    <name type="scientific">Argiope bruennichi</name>
    <name type="common">Wasp spider</name>
    <name type="synonym">Aranea bruennichi</name>
    <dbReference type="NCBI Taxonomy" id="94029"/>
    <lineage>
        <taxon>Eukaryota</taxon>
        <taxon>Metazoa</taxon>
        <taxon>Ecdysozoa</taxon>
        <taxon>Arthropoda</taxon>
        <taxon>Chelicerata</taxon>
        <taxon>Arachnida</taxon>
        <taxon>Araneae</taxon>
        <taxon>Araneomorphae</taxon>
        <taxon>Entelegynae</taxon>
        <taxon>Araneoidea</taxon>
        <taxon>Araneidae</taxon>
        <taxon>Argiope</taxon>
    </lineage>
</organism>
<dbReference type="InterPro" id="IPR011074">
    <property type="entry name" value="CRAL/TRIO_N_dom"/>
</dbReference>
<dbReference type="PANTHER" id="PTHR23324">
    <property type="entry name" value="SEC14 RELATED PROTEIN"/>
    <property type="match status" value="1"/>
</dbReference>
<dbReference type="InterPro" id="IPR036273">
    <property type="entry name" value="CRAL/TRIO_N_dom_sf"/>
</dbReference>
<dbReference type="EMBL" id="JABXBU010000002">
    <property type="protein sequence ID" value="KAF8794913.1"/>
    <property type="molecule type" value="Genomic_DNA"/>
</dbReference>
<dbReference type="InterPro" id="IPR036865">
    <property type="entry name" value="CRAL-TRIO_dom_sf"/>
</dbReference>
<dbReference type="GO" id="GO:0005737">
    <property type="term" value="C:cytoplasm"/>
    <property type="evidence" value="ECO:0007669"/>
    <property type="project" value="TreeGrafter"/>
</dbReference>
<dbReference type="InterPro" id="IPR051064">
    <property type="entry name" value="SEC14/CRAL-TRIO_domain"/>
</dbReference>
<feature type="domain" description="CRAL/TRIO N-terminal" evidence="1">
    <location>
        <begin position="30"/>
        <end position="57"/>
    </location>
</feature>
<evidence type="ECO:0000313" key="2">
    <source>
        <dbReference type="EMBL" id="KAF8794913.1"/>
    </source>
</evidence>